<proteinExistence type="predicted"/>
<name>A0A512PCK9_9CELL</name>
<keyword evidence="2" id="KW-1185">Reference proteome</keyword>
<dbReference type="Proteomes" id="UP000321798">
    <property type="component" value="Unassembled WGS sequence"/>
</dbReference>
<evidence type="ECO:0008006" key="3">
    <source>
        <dbReference type="Google" id="ProtNLM"/>
    </source>
</evidence>
<protein>
    <recommendedName>
        <fullName evidence="3">Cysteine-rich CPCC domain-containing protein</fullName>
    </recommendedName>
</protein>
<accession>A0A512PCK9</accession>
<dbReference type="AlphaFoldDB" id="A0A512PCK9"/>
<comment type="caution">
    <text evidence="1">The sequence shown here is derived from an EMBL/GenBank/DDBJ whole genome shotgun (WGS) entry which is preliminary data.</text>
</comment>
<gene>
    <name evidence="1" type="ORF">CSO01_16600</name>
</gene>
<sequence>MNLQLCRVCGWDLGENGWEGPGATPNYVICDCCGNESGVDDLDRKMIGARRAAWISKGFLWMNEESRPSNWVPEHQLNTVALLWP</sequence>
<dbReference type="EMBL" id="BKAL01000005">
    <property type="protein sequence ID" value="GEP68945.1"/>
    <property type="molecule type" value="Genomic_DNA"/>
</dbReference>
<evidence type="ECO:0000313" key="1">
    <source>
        <dbReference type="EMBL" id="GEP68945.1"/>
    </source>
</evidence>
<evidence type="ECO:0000313" key="2">
    <source>
        <dbReference type="Proteomes" id="UP000321798"/>
    </source>
</evidence>
<organism evidence="1 2">
    <name type="scientific">Cellulomonas soli</name>
    <dbReference type="NCBI Taxonomy" id="931535"/>
    <lineage>
        <taxon>Bacteria</taxon>
        <taxon>Bacillati</taxon>
        <taxon>Actinomycetota</taxon>
        <taxon>Actinomycetes</taxon>
        <taxon>Micrococcales</taxon>
        <taxon>Cellulomonadaceae</taxon>
        <taxon>Cellulomonas</taxon>
    </lineage>
</organism>
<reference evidence="1 2" key="1">
    <citation type="submission" date="2019-07" db="EMBL/GenBank/DDBJ databases">
        <title>Whole genome shotgun sequence of Cellulomonas soli NBRC 109434.</title>
        <authorList>
            <person name="Hosoyama A."/>
            <person name="Uohara A."/>
            <person name="Ohji S."/>
            <person name="Ichikawa N."/>
        </authorList>
    </citation>
    <scope>NUCLEOTIDE SEQUENCE [LARGE SCALE GENOMIC DNA]</scope>
    <source>
        <strain evidence="1 2">NBRC 109434</strain>
    </source>
</reference>